<dbReference type="Proteomes" id="UP000006844">
    <property type="component" value="Chromosome"/>
</dbReference>
<feature type="transmembrane region" description="Helical" evidence="6">
    <location>
        <begin position="61"/>
        <end position="81"/>
    </location>
</feature>
<feature type="transmembrane region" description="Helical" evidence="6">
    <location>
        <begin position="214"/>
        <end position="234"/>
    </location>
</feature>
<dbReference type="InterPro" id="IPR002293">
    <property type="entry name" value="AA/rel_permease1"/>
</dbReference>
<keyword evidence="3 6" id="KW-0812">Transmembrane</keyword>
<reference evidence="7 8" key="1">
    <citation type="journal article" date="2012" name="Stand. Genomic Sci.">
        <title>Complete genome sequence of Terriglobus saanensis type strain SP1PR4(T), an Acidobacteria from tundra soil.</title>
        <authorList>
            <person name="Rawat S.R."/>
            <person name="Mannisto M.K."/>
            <person name="Starovoytov V."/>
            <person name="Goodwin L."/>
            <person name="Nolan M."/>
            <person name="Hauser L."/>
            <person name="Land M."/>
            <person name="Davenport K.W."/>
            <person name="Woyke T."/>
            <person name="Haggblom M.M."/>
        </authorList>
    </citation>
    <scope>NUCLEOTIDE SEQUENCE</scope>
    <source>
        <strain evidence="8">ATCC BAA-1853 / DSM 23119 / SP1PR4</strain>
    </source>
</reference>
<dbReference type="RefSeq" id="WP_013568573.1">
    <property type="nucleotide sequence ID" value="NC_014963.1"/>
</dbReference>
<proteinExistence type="predicted"/>
<evidence type="ECO:0000256" key="3">
    <source>
        <dbReference type="ARBA" id="ARBA00022692"/>
    </source>
</evidence>
<evidence type="ECO:0000256" key="5">
    <source>
        <dbReference type="ARBA" id="ARBA00023136"/>
    </source>
</evidence>
<feature type="transmembrane region" description="Helical" evidence="6">
    <location>
        <begin position="319"/>
        <end position="343"/>
    </location>
</feature>
<evidence type="ECO:0000313" key="7">
    <source>
        <dbReference type="EMBL" id="ADV82840.1"/>
    </source>
</evidence>
<dbReference type="HOGENOM" id="CLU_007946_15_7_0"/>
<evidence type="ECO:0000256" key="2">
    <source>
        <dbReference type="ARBA" id="ARBA00022448"/>
    </source>
</evidence>
<dbReference type="PANTHER" id="PTHR43243">
    <property type="entry name" value="INNER MEMBRANE TRANSPORTER YGJI-RELATED"/>
    <property type="match status" value="1"/>
</dbReference>
<gene>
    <name evidence="7" type="ordered locus">AciPR4_2036</name>
</gene>
<dbReference type="GO" id="GO:0015171">
    <property type="term" value="F:amino acid transmembrane transporter activity"/>
    <property type="evidence" value="ECO:0007669"/>
    <property type="project" value="TreeGrafter"/>
</dbReference>
<keyword evidence="8" id="KW-1185">Reference proteome</keyword>
<dbReference type="OrthoDB" id="9762947at2"/>
<keyword evidence="5 6" id="KW-0472">Membrane</keyword>
<evidence type="ECO:0000256" key="1">
    <source>
        <dbReference type="ARBA" id="ARBA00004141"/>
    </source>
</evidence>
<keyword evidence="2" id="KW-0813">Transport</keyword>
<feature type="transmembrane region" description="Helical" evidence="6">
    <location>
        <begin position="276"/>
        <end position="298"/>
    </location>
</feature>
<dbReference type="PANTHER" id="PTHR43243:SF4">
    <property type="entry name" value="CATIONIC AMINO ACID TRANSPORTER 4"/>
    <property type="match status" value="1"/>
</dbReference>
<sequence>MANLFARKTMEALMSESQEQGSHTLKRTLGPFALTSMGIGAVIGAGIFVLSGIGAHSAGPALMLAFVLSGLGCAFAGLCYAEFAAMIPLAGSAYTYAYATLGELFAWIIGWDLTLEYAMGASTVSSGWSNHFVEFLDIFGLHFPLWLAYDHWTGLRTAMDMVARGILEKTQPGLVAGSKSFADALGALVAHPTDAMVVQAHALLNAPKIFGVEIGFNLPAFLIALLITAVLVVGVQESAKFNSAIVMVKLAVVLFVLGLGSHYVDRNNWGHDWHSYAPFGMGGIGLAAGLVFFSYIGFDAVSTTAQEAKNPQRDLPIGLIASLAICTVLYIGVAAVLTGMVYWPNINLEAPVARAFMEHHLVVASHIITIGALAGLTSVMLVMLFGQSRVLYAMARDGLLPAKFFGAIHPRFRTPWKGTILAGFLAAIVGSVTPIDDIGKMVNIGTLLAFVIVCIAVVVLRRADPDRVRPFRAPLVWPIPVVPVLGVLFNGYMMVKLGPANWIRLIVWLIIGLVIYFAYSRKHSRVQKGLLPEPPTE</sequence>
<feature type="transmembrane region" description="Helical" evidence="6">
    <location>
        <begin position="246"/>
        <end position="264"/>
    </location>
</feature>
<dbReference type="AlphaFoldDB" id="E8V7C7"/>
<dbReference type="eggNOG" id="COG0531">
    <property type="taxonomic scope" value="Bacteria"/>
</dbReference>
<dbReference type="KEGG" id="tsa:AciPR4_2036"/>
<feature type="transmembrane region" description="Helical" evidence="6">
    <location>
        <begin position="441"/>
        <end position="463"/>
    </location>
</feature>
<feature type="transmembrane region" description="Helical" evidence="6">
    <location>
        <begin position="93"/>
        <end position="111"/>
    </location>
</feature>
<dbReference type="Pfam" id="PF13520">
    <property type="entry name" value="AA_permease_2"/>
    <property type="match status" value="1"/>
</dbReference>
<evidence type="ECO:0000313" key="8">
    <source>
        <dbReference type="Proteomes" id="UP000006844"/>
    </source>
</evidence>
<keyword evidence="4 6" id="KW-1133">Transmembrane helix</keyword>
<name>E8V7C7_TERSS</name>
<evidence type="ECO:0000256" key="6">
    <source>
        <dbReference type="SAM" id="Phobius"/>
    </source>
</evidence>
<comment type="subcellular location">
    <subcellularLocation>
        <location evidence="1">Membrane</location>
        <topology evidence="1">Multi-pass membrane protein</topology>
    </subcellularLocation>
</comment>
<dbReference type="STRING" id="401053.AciPR4_2036"/>
<dbReference type="PIRSF" id="PIRSF006060">
    <property type="entry name" value="AA_transporter"/>
    <property type="match status" value="1"/>
</dbReference>
<feature type="transmembrane region" description="Helical" evidence="6">
    <location>
        <begin position="363"/>
        <end position="386"/>
    </location>
</feature>
<protein>
    <submittedName>
        <fullName evidence="7">Amino acid permease-associated region</fullName>
    </submittedName>
</protein>
<organism evidence="7 8">
    <name type="scientific">Terriglobus saanensis (strain ATCC BAA-1853 / DSM 23119 / SP1PR4)</name>
    <dbReference type="NCBI Taxonomy" id="401053"/>
    <lineage>
        <taxon>Bacteria</taxon>
        <taxon>Pseudomonadati</taxon>
        <taxon>Acidobacteriota</taxon>
        <taxon>Terriglobia</taxon>
        <taxon>Terriglobales</taxon>
        <taxon>Acidobacteriaceae</taxon>
        <taxon>Terriglobus</taxon>
    </lineage>
</organism>
<feature type="transmembrane region" description="Helical" evidence="6">
    <location>
        <begin position="475"/>
        <end position="495"/>
    </location>
</feature>
<dbReference type="EMBL" id="CP002467">
    <property type="protein sequence ID" value="ADV82840.1"/>
    <property type="molecule type" value="Genomic_DNA"/>
</dbReference>
<dbReference type="GO" id="GO:0016020">
    <property type="term" value="C:membrane"/>
    <property type="evidence" value="ECO:0007669"/>
    <property type="project" value="UniProtKB-SubCell"/>
</dbReference>
<feature type="transmembrane region" description="Helical" evidence="6">
    <location>
        <begin position="501"/>
        <end position="519"/>
    </location>
</feature>
<evidence type="ECO:0000256" key="4">
    <source>
        <dbReference type="ARBA" id="ARBA00022989"/>
    </source>
</evidence>
<dbReference type="Gene3D" id="1.20.1740.10">
    <property type="entry name" value="Amino acid/polyamine transporter I"/>
    <property type="match status" value="1"/>
</dbReference>
<feature type="transmembrane region" description="Helical" evidence="6">
    <location>
        <begin position="32"/>
        <end position="55"/>
    </location>
</feature>
<accession>E8V7C7</accession>
<feature type="transmembrane region" description="Helical" evidence="6">
    <location>
        <begin position="418"/>
        <end position="435"/>
    </location>
</feature>